<name>A0A9D4ZM85_ADICA</name>
<comment type="caution">
    <text evidence="2">The sequence shown here is derived from an EMBL/GenBank/DDBJ whole genome shotgun (WGS) entry which is preliminary data.</text>
</comment>
<dbReference type="EMBL" id="JABFUD020000004">
    <property type="protein sequence ID" value="KAI5080619.1"/>
    <property type="molecule type" value="Genomic_DNA"/>
</dbReference>
<accession>A0A9D4ZM85</accession>
<feature type="compositionally biased region" description="Basic and acidic residues" evidence="1">
    <location>
        <begin position="128"/>
        <end position="143"/>
    </location>
</feature>
<evidence type="ECO:0000313" key="2">
    <source>
        <dbReference type="EMBL" id="KAI5080619.1"/>
    </source>
</evidence>
<gene>
    <name evidence="2" type="ORF">GOP47_0003802</name>
</gene>
<reference evidence="2" key="1">
    <citation type="submission" date="2021-01" db="EMBL/GenBank/DDBJ databases">
        <title>Adiantum capillus-veneris genome.</title>
        <authorList>
            <person name="Fang Y."/>
            <person name="Liao Q."/>
        </authorList>
    </citation>
    <scope>NUCLEOTIDE SEQUENCE</scope>
    <source>
        <strain evidence="2">H3</strain>
        <tissue evidence="2">Leaf</tissue>
    </source>
</reference>
<sequence length="180" mass="19953">MLVDAGKLLYGPIIWSWGSFGRLFQGLKIEVRSTHLAELGIAVGAEWERHTKSGEEPRDGELQSEEKGRHLYGLHEERSAVGKAARGLAIQGYSGDGMVGSAERVGSQRVALLCRGETGCVVMTPSEEEGHRRADRGRQERRTSRSRRPGRLKERPAWRLHERAASQREVLFAGLPAAEV</sequence>
<proteinExistence type="predicted"/>
<dbReference type="Proteomes" id="UP000886520">
    <property type="component" value="Chromosome 4"/>
</dbReference>
<dbReference type="AlphaFoldDB" id="A0A9D4ZM85"/>
<organism evidence="2 3">
    <name type="scientific">Adiantum capillus-veneris</name>
    <name type="common">Maidenhair fern</name>
    <dbReference type="NCBI Taxonomy" id="13818"/>
    <lineage>
        <taxon>Eukaryota</taxon>
        <taxon>Viridiplantae</taxon>
        <taxon>Streptophyta</taxon>
        <taxon>Embryophyta</taxon>
        <taxon>Tracheophyta</taxon>
        <taxon>Polypodiopsida</taxon>
        <taxon>Polypodiidae</taxon>
        <taxon>Polypodiales</taxon>
        <taxon>Pteridineae</taxon>
        <taxon>Pteridaceae</taxon>
        <taxon>Vittarioideae</taxon>
        <taxon>Adiantum</taxon>
    </lineage>
</organism>
<evidence type="ECO:0000313" key="3">
    <source>
        <dbReference type="Proteomes" id="UP000886520"/>
    </source>
</evidence>
<evidence type="ECO:0000256" key="1">
    <source>
        <dbReference type="SAM" id="MobiDB-lite"/>
    </source>
</evidence>
<keyword evidence="3" id="KW-1185">Reference proteome</keyword>
<protein>
    <submittedName>
        <fullName evidence="2">Uncharacterized protein</fullName>
    </submittedName>
</protein>
<feature type="region of interest" description="Disordered" evidence="1">
    <location>
        <begin position="125"/>
        <end position="157"/>
    </location>
</feature>